<evidence type="ECO:0000313" key="1">
    <source>
        <dbReference type="EMBL" id="GIL58951.1"/>
    </source>
</evidence>
<dbReference type="Proteomes" id="UP000747399">
    <property type="component" value="Unassembled WGS sequence"/>
</dbReference>
<proteinExistence type="predicted"/>
<dbReference type="EMBL" id="BNCO01000033">
    <property type="protein sequence ID" value="GIL58951.1"/>
    <property type="molecule type" value="Genomic_DNA"/>
</dbReference>
<evidence type="ECO:0000313" key="2">
    <source>
        <dbReference type="Proteomes" id="UP000747399"/>
    </source>
</evidence>
<feature type="non-terminal residue" evidence="1">
    <location>
        <position position="1"/>
    </location>
</feature>
<name>A0A8J4BHL7_9CHLO</name>
<dbReference type="AlphaFoldDB" id="A0A8J4BHL7"/>
<accession>A0A8J4BHL7</accession>
<protein>
    <submittedName>
        <fullName evidence="1">Uncharacterized protein</fullName>
    </submittedName>
</protein>
<organism evidence="1 2">
    <name type="scientific">Volvox africanus</name>
    <dbReference type="NCBI Taxonomy" id="51714"/>
    <lineage>
        <taxon>Eukaryota</taxon>
        <taxon>Viridiplantae</taxon>
        <taxon>Chlorophyta</taxon>
        <taxon>core chlorophytes</taxon>
        <taxon>Chlorophyceae</taxon>
        <taxon>CS clade</taxon>
        <taxon>Chlamydomonadales</taxon>
        <taxon>Volvocaceae</taxon>
        <taxon>Volvox</taxon>
    </lineage>
</organism>
<comment type="caution">
    <text evidence="1">The sequence shown here is derived from an EMBL/GenBank/DDBJ whole genome shotgun (WGS) entry which is preliminary data.</text>
</comment>
<gene>
    <name evidence="1" type="ORF">Vafri_13953</name>
</gene>
<sequence>DGKAVRIAVDTVSDIVRTASGIAGIAADSTAVVHTAAADTAAAVVRTAAVVESNADDDVAGMHVPAGGLAAAAVAAAAPSEPAAAPEAPAAAASHTGALDTAGLPGNYEIPVADGSSDLAAPFAVCLWAAELLELAAAVPVATQRTEDSAVPVERLRTPHRFQTGYWPTRGQRDAAPCHRHHHLPYRRRQSCMSLTPLLHCSCTMMPLDRSFRTDLSRLRSQRCH</sequence>
<reference evidence="1" key="1">
    <citation type="journal article" date="2021" name="Proc. Natl. Acad. Sci. U.S.A.">
        <title>Three genomes in the algal genus Volvox reveal the fate of a haploid sex-determining region after a transition to homothallism.</title>
        <authorList>
            <person name="Yamamoto K."/>
            <person name="Hamaji T."/>
            <person name="Kawai-Toyooka H."/>
            <person name="Matsuzaki R."/>
            <person name="Takahashi F."/>
            <person name="Nishimura Y."/>
            <person name="Kawachi M."/>
            <person name="Noguchi H."/>
            <person name="Minakuchi Y."/>
            <person name="Umen J.G."/>
            <person name="Toyoda A."/>
            <person name="Nozaki H."/>
        </authorList>
    </citation>
    <scope>NUCLEOTIDE SEQUENCE</scope>
    <source>
        <strain evidence="1">NIES-3780</strain>
    </source>
</reference>
<keyword evidence="2" id="KW-1185">Reference proteome</keyword>